<dbReference type="EMBL" id="JAPDRP010000010">
    <property type="protein sequence ID" value="KAJ9644153.1"/>
    <property type="molecule type" value="Genomic_DNA"/>
</dbReference>
<dbReference type="Proteomes" id="UP001172680">
    <property type="component" value="Unassembled WGS sequence"/>
</dbReference>
<gene>
    <name evidence="1" type="ORF">H2199_004021</name>
</gene>
<organism evidence="1 2">
    <name type="scientific">Coniosporium tulheliwenetii</name>
    <dbReference type="NCBI Taxonomy" id="3383036"/>
    <lineage>
        <taxon>Eukaryota</taxon>
        <taxon>Fungi</taxon>
        <taxon>Dikarya</taxon>
        <taxon>Ascomycota</taxon>
        <taxon>Pezizomycotina</taxon>
        <taxon>Dothideomycetes</taxon>
        <taxon>Dothideomycetes incertae sedis</taxon>
        <taxon>Coniosporium</taxon>
    </lineage>
</organism>
<protein>
    <submittedName>
        <fullName evidence="1">Uncharacterized protein</fullName>
    </submittedName>
</protein>
<accession>A0ACC2ZA38</accession>
<keyword evidence="2" id="KW-1185">Reference proteome</keyword>
<comment type="caution">
    <text evidence="1">The sequence shown here is derived from an EMBL/GenBank/DDBJ whole genome shotgun (WGS) entry which is preliminary data.</text>
</comment>
<reference evidence="1" key="1">
    <citation type="submission" date="2022-10" db="EMBL/GenBank/DDBJ databases">
        <title>Culturing micro-colonial fungi from biological soil crusts in the Mojave desert and describing Neophaeococcomyces mojavensis, and introducing the new genera and species Taxawa tesnikishii.</title>
        <authorList>
            <person name="Kurbessoian T."/>
            <person name="Stajich J.E."/>
        </authorList>
    </citation>
    <scope>NUCLEOTIDE SEQUENCE</scope>
    <source>
        <strain evidence="1">JES_115</strain>
    </source>
</reference>
<proteinExistence type="predicted"/>
<evidence type="ECO:0000313" key="2">
    <source>
        <dbReference type="Proteomes" id="UP001172680"/>
    </source>
</evidence>
<name>A0ACC2ZA38_9PEZI</name>
<evidence type="ECO:0000313" key="1">
    <source>
        <dbReference type="EMBL" id="KAJ9644153.1"/>
    </source>
</evidence>
<sequence length="366" mass="42224">MDDEGNPDVYRNLIDKLKREDTVDEPIMEPMTMDWRAKRESLPAYLDRVSQQPMWMPLVEAGVVGQTPAEEVRIEDLVTEPHKQYQVNYSGYRVEPLPDPNGKDKSLSKQHKYVPLHYIRPFDFWQDFLKGIPEEKWHPTIKHALTVTTTLSFVEKHCFTGTWPTTRISCRALFLGPEFLTLDDTDKTPIDPASKELPRGLEGYEPLYRLYDPAKFLRVPFYRADTRAEALDLETLNSVELAAIEETRDPKAWRACIRVMERVADERDRVEVKKALLAQRPLRVSGRLEEAGVEVAIQEEGETSGVDEDGDKDEDEDEDRETDRLVERLAAEIGFESAEEEEGYSDERELVDEASTPKRQRVEVVI</sequence>